<dbReference type="SUPFAM" id="SSF53850">
    <property type="entry name" value="Periplasmic binding protein-like II"/>
    <property type="match status" value="1"/>
</dbReference>
<dbReference type="RefSeq" id="WP_091588851.1">
    <property type="nucleotide sequence ID" value="NZ_JBHRWG010000003.1"/>
</dbReference>
<dbReference type="PANTHER" id="PTHR30346:SF29">
    <property type="entry name" value="LYSR SUBSTRATE-BINDING"/>
    <property type="match status" value="1"/>
</dbReference>
<dbReference type="InterPro" id="IPR005119">
    <property type="entry name" value="LysR_subst-bd"/>
</dbReference>
<reference evidence="8" key="1">
    <citation type="submission" date="2016-06" db="EMBL/GenBank/DDBJ databases">
        <authorList>
            <person name="Varghese N."/>
        </authorList>
    </citation>
    <scope>NUCLEOTIDE SEQUENCE [LARGE SCALE GENOMIC DNA]</scope>
    <source>
        <strain evidence="8">DSM 45344</strain>
    </source>
</reference>
<dbReference type="GO" id="GO:0003677">
    <property type="term" value="F:DNA binding"/>
    <property type="evidence" value="ECO:0007669"/>
    <property type="project" value="UniProtKB-KW"/>
</dbReference>
<evidence type="ECO:0000256" key="4">
    <source>
        <dbReference type="ARBA" id="ARBA00023163"/>
    </source>
</evidence>
<dbReference type="PATRIC" id="fig|307121.4.peg.1128"/>
<feature type="region of interest" description="Disordered" evidence="5">
    <location>
        <begin position="308"/>
        <end position="339"/>
    </location>
</feature>
<dbReference type="InterPro" id="IPR036390">
    <property type="entry name" value="WH_DNA-bd_sf"/>
</dbReference>
<dbReference type="SUPFAM" id="SSF46785">
    <property type="entry name" value="Winged helix' DNA-binding domain"/>
    <property type="match status" value="1"/>
</dbReference>
<keyword evidence="8" id="KW-1185">Reference proteome</keyword>
<comment type="similarity">
    <text evidence="1">Belongs to the LysR transcriptional regulatory family.</text>
</comment>
<dbReference type="Gene3D" id="3.40.190.10">
    <property type="entry name" value="Periplasmic binding protein-like II"/>
    <property type="match status" value="2"/>
</dbReference>
<evidence type="ECO:0000256" key="1">
    <source>
        <dbReference type="ARBA" id="ARBA00009437"/>
    </source>
</evidence>
<dbReference type="GO" id="GO:0032993">
    <property type="term" value="C:protein-DNA complex"/>
    <property type="evidence" value="ECO:0007669"/>
    <property type="project" value="TreeGrafter"/>
</dbReference>
<evidence type="ECO:0000313" key="8">
    <source>
        <dbReference type="Proteomes" id="UP000199393"/>
    </source>
</evidence>
<dbReference type="Pfam" id="PF03466">
    <property type="entry name" value="LysR_substrate"/>
    <property type="match status" value="1"/>
</dbReference>
<dbReference type="InterPro" id="IPR000847">
    <property type="entry name" value="LysR_HTH_N"/>
</dbReference>
<accession>A0A1C3MZ84</accession>
<protein>
    <submittedName>
        <fullName evidence="7">DNA-binding transcriptional regulator, LysR family</fullName>
    </submittedName>
</protein>
<dbReference type="Proteomes" id="UP000199393">
    <property type="component" value="Chromosome I"/>
</dbReference>
<dbReference type="Gene3D" id="1.10.10.10">
    <property type="entry name" value="Winged helix-like DNA-binding domain superfamily/Winged helix DNA-binding domain"/>
    <property type="match status" value="1"/>
</dbReference>
<dbReference type="OrthoDB" id="3673085at2"/>
<keyword evidence="3 7" id="KW-0238">DNA-binding</keyword>
<dbReference type="AlphaFoldDB" id="A0A1C3MZ84"/>
<dbReference type="Pfam" id="PF00126">
    <property type="entry name" value="HTH_1"/>
    <property type="match status" value="1"/>
</dbReference>
<feature type="domain" description="HTH lysR-type" evidence="6">
    <location>
        <begin position="4"/>
        <end position="61"/>
    </location>
</feature>
<organism evidence="7 8">
    <name type="scientific">Micromonospora krabiensis</name>
    <dbReference type="NCBI Taxonomy" id="307121"/>
    <lineage>
        <taxon>Bacteria</taxon>
        <taxon>Bacillati</taxon>
        <taxon>Actinomycetota</taxon>
        <taxon>Actinomycetes</taxon>
        <taxon>Micromonosporales</taxon>
        <taxon>Micromonosporaceae</taxon>
        <taxon>Micromonospora</taxon>
    </lineage>
</organism>
<dbReference type="PROSITE" id="PS50931">
    <property type="entry name" value="HTH_LYSR"/>
    <property type="match status" value="1"/>
</dbReference>
<gene>
    <name evidence="7" type="ORF">GA0070620_1096</name>
</gene>
<sequence>MMELDLRRLRFLRDFEERGTLGAVAAALGYAPSTVSQQLAVLEREIGTPLLAKAGRGLRLTDAGHLLAQHARVLLSAAEAAEADLAALSGDIRGTVRAGGLQSAARRLLVPALTRMRADHPQVRVEIFELELEQSLPGLRLGTVDLVVGDEYDGHPRPRPAGLRFTRLLEEPLKIVLPAAHPLAGSGGPVAVADLRPETWTASAEGTGHHAMVIGTCRALGGYEPDLRHRSSDADVQLELVRAQAAVALLPTLTLPADDPALAVRDIAEATLRRRLVAATRDTRPAPALTALLTSVTGQVHRLAADPAAALQPAGDHRAGQAPGRLSGQPGQRRPGQLS</sequence>
<keyword evidence="4" id="KW-0804">Transcription</keyword>
<proteinExistence type="inferred from homology"/>
<dbReference type="GO" id="GO:0003700">
    <property type="term" value="F:DNA-binding transcription factor activity"/>
    <property type="evidence" value="ECO:0007669"/>
    <property type="project" value="InterPro"/>
</dbReference>
<evidence type="ECO:0000313" key="7">
    <source>
        <dbReference type="EMBL" id="SBV25619.1"/>
    </source>
</evidence>
<evidence type="ECO:0000256" key="3">
    <source>
        <dbReference type="ARBA" id="ARBA00023125"/>
    </source>
</evidence>
<keyword evidence="2" id="KW-0805">Transcription regulation</keyword>
<dbReference type="EMBL" id="LT598496">
    <property type="protein sequence ID" value="SBV25619.1"/>
    <property type="molecule type" value="Genomic_DNA"/>
</dbReference>
<dbReference type="InterPro" id="IPR036388">
    <property type="entry name" value="WH-like_DNA-bd_sf"/>
</dbReference>
<dbReference type="PANTHER" id="PTHR30346">
    <property type="entry name" value="TRANSCRIPTIONAL DUAL REGULATOR HCAR-RELATED"/>
    <property type="match status" value="1"/>
</dbReference>
<dbReference type="STRING" id="307121.GA0070620_1096"/>
<name>A0A1C3MZ84_9ACTN</name>
<evidence type="ECO:0000256" key="2">
    <source>
        <dbReference type="ARBA" id="ARBA00023015"/>
    </source>
</evidence>
<evidence type="ECO:0000259" key="6">
    <source>
        <dbReference type="PROSITE" id="PS50931"/>
    </source>
</evidence>
<evidence type="ECO:0000256" key="5">
    <source>
        <dbReference type="SAM" id="MobiDB-lite"/>
    </source>
</evidence>